<dbReference type="RefSeq" id="XP_045256273.1">
    <property type="nucleotide sequence ID" value="XM_045409028.1"/>
</dbReference>
<dbReference type="GO" id="GO:0016887">
    <property type="term" value="F:ATP hydrolysis activity"/>
    <property type="evidence" value="ECO:0007669"/>
    <property type="project" value="InterPro"/>
</dbReference>
<dbReference type="Pfam" id="PF23232">
    <property type="entry name" value="AAA_lid_13"/>
    <property type="match status" value="1"/>
</dbReference>
<dbReference type="AlphaFoldDB" id="A0A8H8WNJ3"/>
<dbReference type="GeneID" id="69016213"/>
<evidence type="ECO:0000259" key="2">
    <source>
        <dbReference type="Pfam" id="PF23232"/>
    </source>
</evidence>
<evidence type="ECO:0000313" key="4">
    <source>
        <dbReference type="Proteomes" id="UP000613401"/>
    </source>
</evidence>
<proteinExistence type="predicted"/>
<accession>A0A8H8WNJ3</accession>
<organism evidence="3 4">
    <name type="scientific">Colletotrichum gloeosporioides</name>
    <name type="common">Anthracnose fungus</name>
    <name type="synonym">Glomerella cingulata</name>
    <dbReference type="NCBI Taxonomy" id="474922"/>
    <lineage>
        <taxon>Eukaryota</taxon>
        <taxon>Fungi</taxon>
        <taxon>Dikarya</taxon>
        <taxon>Ascomycota</taxon>
        <taxon>Pezizomycotina</taxon>
        <taxon>Sordariomycetes</taxon>
        <taxon>Hypocreomycetidae</taxon>
        <taxon>Glomerellales</taxon>
        <taxon>Glomerellaceae</taxon>
        <taxon>Colletotrichum</taxon>
        <taxon>Colletotrichum gloeosporioides species complex</taxon>
    </lineage>
</organism>
<feature type="domain" description="ATPase AAA-type core" evidence="1">
    <location>
        <begin position="493"/>
        <end position="596"/>
    </location>
</feature>
<evidence type="ECO:0000313" key="3">
    <source>
        <dbReference type="EMBL" id="KAF3797109.1"/>
    </source>
</evidence>
<dbReference type="GO" id="GO:0005524">
    <property type="term" value="F:ATP binding"/>
    <property type="evidence" value="ECO:0007669"/>
    <property type="project" value="InterPro"/>
</dbReference>
<dbReference type="SUPFAM" id="SSF52540">
    <property type="entry name" value="P-loop containing nucleoside triphosphate hydrolases"/>
    <property type="match status" value="1"/>
</dbReference>
<evidence type="ECO:0008006" key="5">
    <source>
        <dbReference type="Google" id="ProtNLM"/>
    </source>
</evidence>
<gene>
    <name evidence="3" type="ORF">GCG54_00009079</name>
</gene>
<dbReference type="InterPro" id="IPR056599">
    <property type="entry name" value="AAA_lid_fung"/>
</dbReference>
<reference evidence="3" key="1">
    <citation type="journal article" date="2020" name="Phytopathology">
        <title>Genome sequence and comparative analysis of Colletotrichum gloeosporioides isolated from Liriodendron leaves.</title>
        <authorList>
            <person name="Fu F.F."/>
            <person name="Hao Z."/>
            <person name="Wang P."/>
            <person name="Lu Y."/>
            <person name="Xue L.J."/>
            <person name="Wei G."/>
            <person name="Tian Y."/>
            <person name="Baishi H."/>
            <person name="Xu H."/>
            <person name="Shi J."/>
            <person name="Cheng T."/>
            <person name="Wang G."/>
            <person name="Yi Y."/>
            <person name="Chen J."/>
        </authorList>
    </citation>
    <scope>NUCLEOTIDE SEQUENCE</scope>
    <source>
        <strain evidence="3">Lc1</strain>
    </source>
</reference>
<dbReference type="EMBL" id="WVTB01000117">
    <property type="protein sequence ID" value="KAF3797109.1"/>
    <property type="molecule type" value="Genomic_DNA"/>
</dbReference>
<dbReference type="Gene3D" id="3.40.50.300">
    <property type="entry name" value="P-loop containing nucleotide triphosphate hydrolases"/>
    <property type="match status" value="1"/>
</dbReference>
<dbReference type="Proteomes" id="UP000613401">
    <property type="component" value="Unassembled WGS sequence"/>
</dbReference>
<reference evidence="3" key="2">
    <citation type="submission" date="2020-03" db="EMBL/GenBank/DDBJ databases">
        <authorList>
            <person name="Fu F.-F."/>
            <person name="Chen J."/>
        </authorList>
    </citation>
    <scope>NUCLEOTIDE SEQUENCE</scope>
    <source>
        <strain evidence="3">Lc1</strain>
    </source>
</reference>
<comment type="caution">
    <text evidence="3">The sequence shown here is derived from an EMBL/GenBank/DDBJ whole genome shotgun (WGS) entry which is preliminary data.</text>
</comment>
<dbReference type="Pfam" id="PF00004">
    <property type="entry name" value="AAA"/>
    <property type="match status" value="1"/>
</dbReference>
<protein>
    <recommendedName>
        <fullName evidence="5">ATPase AAA-type core domain-containing protein</fullName>
    </recommendedName>
</protein>
<dbReference type="InterPro" id="IPR027417">
    <property type="entry name" value="P-loop_NTPase"/>
</dbReference>
<evidence type="ECO:0000259" key="1">
    <source>
        <dbReference type="Pfam" id="PF00004"/>
    </source>
</evidence>
<dbReference type="InterPro" id="IPR003959">
    <property type="entry name" value="ATPase_AAA_core"/>
</dbReference>
<keyword evidence="4" id="KW-1185">Reference proteome</keyword>
<feature type="domain" description="AAA+ ATPase lid" evidence="2">
    <location>
        <begin position="602"/>
        <end position="708"/>
    </location>
</feature>
<name>A0A8H8WNJ3_COLGL</name>
<dbReference type="PANTHER" id="PTHR46411:SF2">
    <property type="entry name" value="AAA+ ATPASE DOMAIN-CONTAINING PROTEIN"/>
    <property type="match status" value="1"/>
</dbReference>
<sequence>MCRLLDVSPEMQDDQLLEAMESASYSLREAEKLRYRVLQQQGPPKCETINKIYCHENKSENLYLDEPWVVESGRFNAHLRGSQAVPHLELHLERNKEITFIVYRDFECCNGPPPKDFNYHGRVTSYLDSNTANFLKAEYISLVSEELSEHLKKMAKVTMEGIPHPEFSRRTDEKISYPYVWWFHRRYEIKSFIESLHQTESKHLAVFQQYVLGRLDGDWSMAQSLLDKGRITAEYMPYLFVPNEILIEKADSPKQGQIRGVLATNWLQTLTASEKDFRAIIQVSAWGFRGSFHRTVKIISITGLPKCSQDGSFLITDLLSVYPIRYASAETIQALQQRGRMFWKCRYRNYVTSRGFSGDGLQNSVQYYLYFSLTADSRFMVDYRTYKQMHPGGQSVDDDDLGLEIMRKDNPGLGDRFLMCLPVTIPGFNMQKKEWVELDVGLIDDVKWNDEAFEHLVIDADTKELVQAVVTTRLRAEENTDLIRGKGNGLFILLHGVAEIARKPLYRVTCGDIGTKAEEVEQYLDTVLVLGKTWGCVVLLDEADVFLEERTLQSLERNALVSVFLRVLEYYDGILILTSNRVGTFDEAFKSRIQLNLRYQNLNEQQRIQIWSNFIDRIDKLDKGKAAALGNSKSNNGLQLDFGVNAEEIRQRLHDLAKANLNGREIRNAISTARQLAAYRRKPLGYEHISRAIDEASKFDEYSNELRRGLTADDILRERGER</sequence>
<dbReference type="PANTHER" id="PTHR46411">
    <property type="entry name" value="FAMILY ATPASE, PUTATIVE-RELATED"/>
    <property type="match status" value="1"/>
</dbReference>